<evidence type="ECO:0000259" key="6">
    <source>
        <dbReference type="PROSITE" id="PS50819"/>
    </source>
</evidence>
<dbReference type="AlphaFoldDB" id="A0A7J4ITS4"/>
<keyword evidence="4" id="KW-0560">Oxidoreductase</keyword>
<dbReference type="InterPro" id="IPR027434">
    <property type="entry name" value="Homing_endonucl"/>
</dbReference>
<comment type="caution">
    <text evidence="7">The sequence shown here is derived from an EMBL/GenBank/DDBJ whole genome shotgun (WGS) entry which is preliminary data.</text>
</comment>
<dbReference type="GO" id="GO:0016539">
    <property type="term" value="P:intein-mediated protein splicing"/>
    <property type="evidence" value="ECO:0007669"/>
    <property type="project" value="InterPro"/>
</dbReference>
<dbReference type="InterPro" id="IPR004860">
    <property type="entry name" value="LAGLIDADG_dom"/>
</dbReference>
<dbReference type="SUPFAM" id="SSF51735">
    <property type="entry name" value="NAD(P)-binding Rossmann-fold domains"/>
    <property type="match status" value="1"/>
</dbReference>
<dbReference type="InterPro" id="IPR036220">
    <property type="entry name" value="UDP-Glc/GDP-Man_DH_C_sf"/>
</dbReference>
<dbReference type="InterPro" id="IPR030934">
    <property type="entry name" value="Intein_C"/>
</dbReference>
<dbReference type="PROSITE" id="PS50819">
    <property type="entry name" value="INTEIN_ENDONUCLEASE"/>
    <property type="match status" value="1"/>
</dbReference>
<dbReference type="SUPFAM" id="SSF52413">
    <property type="entry name" value="UDP-glucose/GDP-mannose dehydrogenase C-terminal domain"/>
    <property type="match status" value="1"/>
</dbReference>
<evidence type="ECO:0000313" key="7">
    <source>
        <dbReference type="EMBL" id="HIH07769.1"/>
    </source>
</evidence>
<evidence type="ECO:0000256" key="5">
    <source>
        <dbReference type="ARBA" id="ARBA00023027"/>
    </source>
</evidence>
<accession>A0A7J4ITS4</accession>
<dbReference type="PROSITE" id="PS50817">
    <property type="entry name" value="INTEIN_N_TER"/>
    <property type="match status" value="1"/>
</dbReference>
<dbReference type="GO" id="GO:0051287">
    <property type="term" value="F:NAD binding"/>
    <property type="evidence" value="ECO:0007669"/>
    <property type="project" value="InterPro"/>
</dbReference>
<dbReference type="InterPro" id="IPR001732">
    <property type="entry name" value="UDP-Glc/GDP-Man_DH_N"/>
</dbReference>
<dbReference type="PRINTS" id="PR00379">
    <property type="entry name" value="INTEIN"/>
</dbReference>
<dbReference type="Gene3D" id="1.20.5.100">
    <property type="entry name" value="Cytochrome c1, transmembrane anchor, C-terminal"/>
    <property type="match status" value="1"/>
</dbReference>
<dbReference type="CDD" id="cd00081">
    <property type="entry name" value="Hint"/>
    <property type="match status" value="1"/>
</dbReference>
<dbReference type="PANTHER" id="PTHR43750:SF3">
    <property type="entry name" value="UDP-GLUCOSE 6-DEHYDROGENASE TUAD"/>
    <property type="match status" value="1"/>
</dbReference>
<dbReference type="SUPFAM" id="SSF51294">
    <property type="entry name" value="Hedgehog/intein (Hint) domain"/>
    <property type="match status" value="1"/>
</dbReference>
<keyword evidence="2" id="KW-0068">Autocatalytic cleavage</keyword>
<keyword evidence="5" id="KW-0520">NAD</keyword>
<feature type="domain" description="DOD-type homing endonuclease" evidence="6">
    <location>
        <begin position="472"/>
        <end position="619"/>
    </location>
</feature>
<comment type="similarity">
    <text evidence="1">Belongs to the UDP-glucose/GDP-mannose dehydrogenase family.</text>
</comment>
<dbReference type="Pfam" id="PF00984">
    <property type="entry name" value="UDPG_MGDP_dh"/>
    <property type="match status" value="1"/>
</dbReference>
<dbReference type="InterPro" id="IPR014027">
    <property type="entry name" value="UDP-Glc/GDP-Man_DH_C"/>
</dbReference>
<dbReference type="Pfam" id="PF03720">
    <property type="entry name" value="UDPG_MGDP_dh_C"/>
    <property type="match status" value="1"/>
</dbReference>
<organism evidence="7 8">
    <name type="scientific">Candidatus Iainarchaeum sp</name>
    <dbReference type="NCBI Taxonomy" id="3101447"/>
    <lineage>
        <taxon>Archaea</taxon>
        <taxon>Candidatus Iainarchaeota</taxon>
        <taxon>Candidatus Iainarchaeia</taxon>
        <taxon>Candidatus Iainarchaeales</taxon>
        <taxon>Candidatus Iainarchaeaceae</taxon>
        <taxon>Candidatus Iainarchaeum</taxon>
    </lineage>
</organism>
<dbReference type="Gene3D" id="2.170.16.10">
    <property type="entry name" value="Hedgehog/Intein (Hint) domain"/>
    <property type="match status" value="2"/>
</dbReference>
<dbReference type="InterPro" id="IPR004042">
    <property type="entry name" value="Intein_endonuc_central"/>
</dbReference>
<dbReference type="SUPFAM" id="SSF48179">
    <property type="entry name" value="6-phosphogluconate dehydrogenase C-terminal domain-like"/>
    <property type="match status" value="1"/>
</dbReference>
<dbReference type="PANTHER" id="PTHR43750">
    <property type="entry name" value="UDP-GLUCOSE 6-DEHYDROGENASE TUAD"/>
    <property type="match status" value="1"/>
</dbReference>
<dbReference type="EMBL" id="DUFG01000001">
    <property type="protein sequence ID" value="HIH07769.1"/>
    <property type="molecule type" value="Genomic_DNA"/>
</dbReference>
<evidence type="ECO:0000313" key="8">
    <source>
        <dbReference type="Proteomes" id="UP000577419"/>
    </source>
</evidence>
<dbReference type="Pfam" id="PF14890">
    <property type="entry name" value="Intein_splicing"/>
    <property type="match status" value="1"/>
</dbReference>
<protein>
    <submittedName>
        <fullName evidence="7">Nucleotide sugar dehydrogenase</fullName>
    </submittedName>
</protein>
<reference evidence="8" key="1">
    <citation type="journal article" date="2020" name="bioRxiv">
        <title>A rank-normalized archaeal taxonomy based on genome phylogeny resolves widespread incomplete and uneven classifications.</title>
        <authorList>
            <person name="Rinke C."/>
            <person name="Chuvochina M."/>
            <person name="Mussig A.J."/>
            <person name="Chaumeil P.-A."/>
            <person name="Waite D.W."/>
            <person name="Whitman W.B."/>
            <person name="Parks D.H."/>
            <person name="Hugenholtz P."/>
        </authorList>
    </citation>
    <scope>NUCLEOTIDE SEQUENCE [LARGE SCALE GENOMIC DNA]</scope>
</reference>
<dbReference type="InterPro" id="IPR036291">
    <property type="entry name" value="NAD(P)-bd_dom_sf"/>
</dbReference>
<dbReference type="Proteomes" id="UP000577419">
    <property type="component" value="Unassembled WGS sequence"/>
</dbReference>
<dbReference type="SMART" id="SM00984">
    <property type="entry name" value="UDPG_MGDP_dh_C"/>
    <property type="match status" value="1"/>
</dbReference>
<evidence type="ECO:0000256" key="3">
    <source>
        <dbReference type="ARBA" id="ARBA00023000"/>
    </source>
</evidence>
<dbReference type="GO" id="GO:0016616">
    <property type="term" value="F:oxidoreductase activity, acting on the CH-OH group of donors, NAD or NADP as acceptor"/>
    <property type="evidence" value="ECO:0007669"/>
    <property type="project" value="InterPro"/>
</dbReference>
<dbReference type="InterPro" id="IPR006141">
    <property type="entry name" value="Intein_N"/>
</dbReference>
<dbReference type="NCBIfam" id="TIGR03026">
    <property type="entry name" value="NDP-sugDHase"/>
    <property type="match status" value="1"/>
</dbReference>
<proteinExistence type="inferred from homology"/>
<gene>
    <name evidence="7" type="ORF">HA237_00195</name>
</gene>
<dbReference type="InterPro" id="IPR008927">
    <property type="entry name" value="6-PGluconate_DH-like_C_sf"/>
</dbReference>
<dbReference type="InterPro" id="IPR006142">
    <property type="entry name" value="INTEIN"/>
</dbReference>
<dbReference type="InterPro" id="IPR017476">
    <property type="entry name" value="UDP-Glc/GDP-Man"/>
</dbReference>
<evidence type="ECO:0000256" key="2">
    <source>
        <dbReference type="ARBA" id="ARBA00022813"/>
    </source>
</evidence>
<sequence length="891" mass="99363">MNIAVIGSGYVGLTTGTCFAEMGNKVVCVDKVKEKISMLNRLEVPIFEPGLEELVKKNFKAGRLFFSTDLENAVKGAEIVFIAVGTPPRPNGEADLSFVEEVARQIAKAIDKYTVVVEKSTVPVETGEKVAATIEQSGARRELFDVVSNPEFLREGSAIKDFMEPDRIVIGTNSEKARKVMQKLYAPLKSEIVFTDIRSAEIIKHASNSFLATKISFINAVANVCELAGADIEQVALGMGLDKRIGRQFLKAGIGYGGSCLDGAEYIMAGNPSLNLSSFENSFENNYSSQSIVALGFNGEASTVIPVRAMSKRLFKGEMITFRTSMGKRIRVTADHPMAVVENGSLTTKLASEINEGDSLPVLLSLPEKPLNEIDLVERLEGIDFRTRIKVRLKDKKLSDFKKKLWPVFRKHFSSGETGDFFRHNCFPFEMIKEIEKSGVLFNHEGLLLFTSKGNTTYCPAKIFLSEDFWRLVGYYLSEGCIHYERGLRGIRARVQFHFNLKEKEYIEDVCGILESLNIKYSLSKREKNHTLSIIISSKIFAFFLDNVLGLGKGSYDARIPSEAFFSSKKGKINLIKGIFRGDAYPYFHKNAESITIEFGTASPELSQGVIVLLQSFGIVPSYKQQLMKKSKVPAHILRVSGINQVKKLCFFDSNTNTKILSKIAKSKKSISQMGFKKYNGFAAVKIKQIKKEKSAEMVYSMEVGKPHLFVTSHGLIVHNCFPKDVDAFIKISAKNGYDFKLLKEVQEINKEQRKRFVKKVEGALWNVKDKKIAVFGLAFKPNTDDMREAPSLDIISALQKEGAKITAFDPVAEKNAAKLLPGISFNDNVYETARGADALLVLTEWSEFKKIDLKKLKKAMSVPLVIDGRNVFDPKEMNANGFTYICVGRK</sequence>
<name>A0A7J4ITS4_9ARCH</name>
<dbReference type="Pfam" id="PF03721">
    <property type="entry name" value="UDPG_MGDP_dh_N"/>
    <property type="match status" value="1"/>
</dbReference>
<dbReference type="GO" id="GO:0004519">
    <property type="term" value="F:endonuclease activity"/>
    <property type="evidence" value="ECO:0007669"/>
    <property type="project" value="InterPro"/>
</dbReference>
<dbReference type="InterPro" id="IPR014026">
    <property type="entry name" value="UDP-Glc/GDP-Man_DH_dimer"/>
</dbReference>
<dbReference type="SUPFAM" id="SSF55608">
    <property type="entry name" value="Homing endonucleases"/>
    <property type="match status" value="2"/>
</dbReference>
<evidence type="ECO:0000256" key="1">
    <source>
        <dbReference type="ARBA" id="ARBA00006601"/>
    </source>
</evidence>
<dbReference type="Pfam" id="PF14528">
    <property type="entry name" value="LAGLIDADG_3"/>
    <property type="match status" value="2"/>
</dbReference>
<keyword evidence="3" id="KW-0651">Protein splicing</keyword>
<evidence type="ECO:0000256" key="4">
    <source>
        <dbReference type="ARBA" id="ARBA00023002"/>
    </source>
</evidence>
<dbReference type="PROSITE" id="PS50818">
    <property type="entry name" value="INTEIN_C_TER"/>
    <property type="match status" value="1"/>
</dbReference>
<dbReference type="Gene3D" id="3.10.28.10">
    <property type="entry name" value="Homing endonucleases"/>
    <property type="match status" value="1"/>
</dbReference>
<dbReference type="InterPro" id="IPR036844">
    <property type="entry name" value="Hint_dom_sf"/>
</dbReference>
<dbReference type="Gene3D" id="3.40.50.720">
    <property type="entry name" value="NAD(P)-binding Rossmann-like Domain"/>
    <property type="match status" value="3"/>
</dbReference>